<keyword evidence="2" id="KW-1185">Reference proteome</keyword>
<dbReference type="SUPFAM" id="SSF52172">
    <property type="entry name" value="CheY-like"/>
    <property type="match status" value="1"/>
</dbReference>
<evidence type="ECO:0008006" key="3">
    <source>
        <dbReference type="Google" id="ProtNLM"/>
    </source>
</evidence>
<dbReference type="RefSeq" id="WP_254925246.1">
    <property type="nucleotide sequence ID" value="NZ_CAUQLY010000003.1"/>
</dbReference>
<dbReference type="InterPro" id="IPR011006">
    <property type="entry name" value="CheY-like_superfamily"/>
</dbReference>
<proteinExistence type="predicted"/>
<evidence type="ECO:0000313" key="2">
    <source>
        <dbReference type="Proteomes" id="UP001212337"/>
    </source>
</evidence>
<evidence type="ECO:0000313" key="1">
    <source>
        <dbReference type="EMBL" id="MDA7024733.1"/>
    </source>
</evidence>
<comment type="caution">
    <text evidence="1">The sequence shown here is derived from an EMBL/GenBank/DDBJ whole genome shotgun (WGS) entry which is preliminary data.</text>
</comment>
<dbReference type="Proteomes" id="UP001212337">
    <property type="component" value="Unassembled WGS sequence"/>
</dbReference>
<reference evidence="1 2" key="1">
    <citation type="submission" date="2023-01" db="EMBL/GenBank/DDBJ databases">
        <title>Effects of deletion of Siderophore biosynthase gene in Pseudomonas fragi on quorum sensing and spoliage ability.</title>
        <authorList>
            <person name="Cui F."/>
            <person name="Wang D."/>
            <person name="Liu J."/>
            <person name="Wang Q."/>
            <person name="Li T."/>
            <person name="Li J."/>
        </authorList>
    </citation>
    <scope>NUCLEOTIDE SEQUENCE [LARGE SCALE GENOMIC DNA]</scope>
    <source>
        <strain evidence="1 2">MS-10</strain>
    </source>
</reference>
<organism evidence="1 2">
    <name type="scientific">Pseudomonas fragi</name>
    <dbReference type="NCBI Taxonomy" id="296"/>
    <lineage>
        <taxon>Bacteria</taxon>
        <taxon>Pseudomonadati</taxon>
        <taxon>Pseudomonadota</taxon>
        <taxon>Gammaproteobacteria</taxon>
        <taxon>Pseudomonadales</taxon>
        <taxon>Pseudomonadaceae</taxon>
        <taxon>Pseudomonas</taxon>
    </lineage>
</organism>
<name>A0ABT4WXF3_PSEFR</name>
<dbReference type="EMBL" id="JAQJVI010000059">
    <property type="protein sequence ID" value="MDA7024733.1"/>
    <property type="molecule type" value="Genomic_DNA"/>
</dbReference>
<protein>
    <recommendedName>
        <fullName evidence="3">Response regulatory domain-containing protein</fullName>
    </recommendedName>
</protein>
<gene>
    <name evidence="1" type="ORF">PI499_22965</name>
</gene>
<accession>A0ABT4WXF3</accession>
<sequence length="122" mass="13707">MLKLINHMDDEAAMPTKSLRILIADADPNEALKIERALNILGYYRIAPLYHGEALVSLKAAPTNEYDVLLISQKMADEVIADEVEYRKDNSQFRHVLIYTDADSFVNQLASVMPMLDVSANP</sequence>